<name>A0ABP3A418_9FLAO</name>
<proteinExistence type="predicted"/>
<sequence length="48" mass="5390">MVFSMLTSGNDRYGNQQETPIVFQTAISASNHNFLIFTIPMQVSQTHS</sequence>
<reference evidence="1 2" key="1">
    <citation type="submission" date="2013-08" db="EMBL/GenBank/DDBJ databases">
        <title>Flavobacterium saliperosum type strain genome sequencing.</title>
        <authorList>
            <person name="Lee K."/>
            <person name="Yi H."/>
            <person name="Park S."/>
            <person name="Chun J."/>
        </authorList>
    </citation>
    <scope>NUCLEOTIDE SEQUENCE [LARGE SCALE GENOMIC DNA]</scope>
    <source>
        <strain evidence="1 2">S13</strain>
    </source>
</reference>
<comment type="caution">
    <text evidence="1">The sequence shown here is derived from an EMBL/GenBank/DDBJ whole genome shotgun (WGS) entry which is preliminary data.</text>
</comment>
<evidence type="ECO:0000313" key="1">
    <source>
        <dbReference type="EMBL" id="ESU26712.1"/>
    </source>
</evidence>
<keyword evidence="2" id="KW-1185">Reference proteome</keyword>
<evidence type="ECO:0000313" key="2">
    <source>
        <dbReference type="Proteomes" id="UP000018234"/>
    </source>
</evidence>
<dbReference type="EMBL" id="AVFO01000015">
    <property type="protein sequence ID" value="ESU26712.1"/>
    <property type="molecule type" value="Genomic_DNA"/>
</dbReference>
<dbReference type="Proteomes" id="UP000018234">
    <property type="component" value="Unassembled WGS sequence"/>
</dbReference>
<protein>
    <submittedName>
        <fullName evidence="1">Uncharacterized protein</fullName>
    </submittedName>
</protein>
<accession>A0ABP3A418</accession>
<organism evidence="1 2">
    <name type="scientific">Flavobacterium saliperosum S13</name>
    <dbReference type="NCBI Taxonomy" id="1341155"/>
    <lineage>
        <taxon>Bacteria</taxon>
        <taxon>Pseudomonadati</taxon>
        <taxon>Bacteroidota</taxon>
        <taxon>Flavobacteriia</taxon>
        <taxon>Flavobacteriales</taxon>
        <taxon>Flavobacteriaceae</taxon>
        <taxon>Flavobacterium</taxon>
    </lineage>
</organism>
<gene>
    <name evidence="1" type="ORF">FSS13T_08760</name>
</gene>